<gene>
    <name evidence="5" type="ORF">P170DRAFT_459815</name>
</gene>
<dbReference type="Proteomes" id="UP000234275">
    <property type="component" value="Unassembled WGS sequence"/>
</dbReference>
<dbReference type="InterPro" id="IPR036188">
    <property type="entry name" value="FAD/NAD-bd_sf"/>
</dbReference>
<keyword evidence="3" id="KW-0560">Oxidoreductase</keyword>
<evidence type="ECO:0000256" key="4">
    <source>
        <dbReference type="SAM" id="SignalP"/>
    </source>
</evidence>
<keyword evidence="2" id="KW-0274">FAD</keyword>
<sequence>MSRVVVVGSGLYGLIAAKTVLQICGAYDEAQETLGIYASEIPSCFTQSSESGKPVPALLIVDAASGLGGTWASDRLYPNLLSQNSYGLYEFSDLPLASVVPPDPKDQDNQFIAGWKINRYLHVWSEKWDLLKHMRFNWKVSKISRLPTKEWRIEILTSRSPQSIVLLCDKLILATGLTSQPFSPDIPHADERSEMVPRIHAKDVGNYCRDNLGYHPIPSTEKESSEDSDDRSIKAQVLRRVAIQGGARSSFDFVHLFASLHKSNPELQLKVENQEPIEVHWVIREQGSGAAWMAPPMSELPNGQYVASDKQASTRLCGILTPCVYSLPKRITLVRSPSALRWRFQTEGSWTRRFLHGNPVGRFLVRQLWKSVDCQVNKSADYTSDSKMELLRPTRGIIDCASSGGIANHSDLWETIRASNVHVHRSEIEYVSGSASSDVHLINGTRIPSVDLIVQATGYRPIVPIKFDPPDLGETLGLCCDNVDGDTEALKQQYHRDQWTAFDGHVSSHFRRVFCSSMFSRAESSRDSTSYRLFRRMVSPALVAEGDRSFVALGVVLSGTIAVVAEVQALWAAAFLTGGLDGDGAGHGPIQSPLRLNSTAVERLYESVSEDVVWGSLTGSGLDVDAINYNDTLLRDLGLNPYRLGGSRWHELTGVYEPSSYGAIVRDYRSARSGQK</sequence>
<dbReference type="InterPro" id="IPR050346">
    <property type="entry name" value="FMO-like"/>
</dbReference>
<feature type="signal peptide" evidence="4">
    <location>
        <begin position="1"/>
        <end position="17"/>
    </location>
</feature>
<evidence type="ECO:0000313" key="6">
    <source>
        <dbReference type="Proteomes" id="UP000234275"/>
    </source>
</evidence>
<reference evidence="5 6" key="1">
    <citation type="submission" date="2016-12" db="EMBL/GenBank/DDBJ databases">
        <title>The genomes of Aspergillus section Nigri reveals drivers in fungal speciation.</title>
        <authorList>
            <consortium name="DOE Joint Genome Institute"/>
            <person name="Vesth T.C."/>
            <person name="Nybo J."/>
            <person name="Theobald S."/>
            <person name="Brandl J."/>
            <person name="Frisvad J.C."/>
            <person name="Nielsen K.F."/>
            <person name="Lyhne E.K."/>
            <person name="Kogle M.E."/>
            <person name="Kuo A."/>
            <person name="Riley R."/>
            <person name="Clum A."/>
            <person name="Nolan M."/>
            <person name="Lipzen A."/>
            <person name="Salamov A."/>
            <person name="Henrissat B."/>
            <person name="Wiebenga A."/>
            <person name="De Vries R.P."/>
            <person name="Grigoriev I.V."/>
            <person name="Mortensen U.H."/>
            <person name="Andersen M.R."/>
            <person name="Baker S.E."/>
        </authorList>
    </citation>
    <scope>NUCLEOTIDE SEQUENCE [LARGE SCALE GENOMIC DNA]</scope>
    <source>
        <strain evidence="5 6">IBT 23096</strain>
    </source>
</reference>
<accession>A0A2I2FS28</accession>
<dbReference type="EMBL" id="MSFO01000011">
    <property type="protein sequence ID" value="PLB43432.1"/>
    <property type="molecule type" value="Genomic_DNA"/>
</dbReference>
<evidence type="ECO:0000313" key="5">
    <source>
        <dbReference type="EMBL" id="PLB43432.1"/>
    </source>
</evidence>
<feature type="chain" id="PRO_5014169835" description="FAD/NAD(P)-binding domain-containing protein" evidence="4">
    <location>
        <begin position="18"/>
        <end position="676"/>
    </location>
</feature>
<evidence type="ECO:0000256" key="3">
    <source>
        <dbReference type="ARBA" id="ARBA00023002"/>
    </source>
</evidence>
<dbReference type="VEuPathDB" id="FungiDB:P170DRAFT_459815"/>
<evidence type="ECO:0000256" key="1">
    <source>
        <dbReference type="ARBA" id="ARBA00022630"/>
    </source>
</evidence>
<dbReference type="AlphaFoldDB" id="A0A2I2FS28"/>
<dbReference type="Gene3D" id="3.50.50.60">
    <property type="entry name" value="FAD/NAD(P)-binding domain"/>
    <property type="match status" value="1"/>
</dbReference>
<dbReference type="SUPFAM" id="SSF51905">
    <property type="entry name" value="FAD/NAD(P)-binding domain"/>
    <property type="match status" value="2"/>
</dbReference>
<comment type="caution">
    <text evidence="5">The sequence shown here is derived from an EMBL/GenBank/DDBJ whole genome shotgun (WGS) entry which is preliminary data.</text>
</comment>
<keyword evidence="4" id="KW-0732">Signal</keyword>
<dbReference type="GeneID" id="36559595"/>
<organism evidence="5 6">
    <name type="scientific">Aspergillus steynii IBT 23096</name>
    <dbReference type="NCBI Taxonomy" id="1392250"/>
    <lineage>
        <taxon>Eukaryota</taxon>
        <taxon>Fungi</taxon>
        <taxon>Dikarya</taxon>
        <taxon>Ascomycota</taxon>
        <taxon>Pezizomycotina</taxon>
        <taxon>Eurotiomycetes</taxon>
        <taxon>Eurotiomycetidae</taxon>
        <taxon>Eurotiales</taxon>
        <taxon>Aspergillaceae</taxon>
        <taxon>Aspergillus</taxon>
        <taxon>Aspergillus subgen. Circumdati</taxon>
    </lineage>
</organism>
<proteinExistence type="predicted"/>
<name>A0A2I2FS28_9EURO</name>
<keyword evidence="6" id="KW-1185">Reference proteome</keyword>
<keyword evidence="1" id="KW-0285">Flavoprotein</keyword>
<evidence type="ECO:0008006" key="7">
    <source>
        <dbReference type="Google" id="ProtNLM"/>
    </source>
</evidence>
<dbReference type="OrthoDB" id="2915840at2759"/>
<protein>
    <recommendedName>
        <fullName evidence="7">FAD/NAD(P)-binding domain-containing protein</fullName>
    </recommendedName>
</protein>
<dbReference type="STRING" id="1392250.A0A2I2FS28"/>
<evidence type="ECO:0000256" key="2">
    <source>
        <dbReference type="ARBA" id="ARBA00022827"/>
    </source>
</evidence>
<dbReference type="RefSeq" id="XP_024698734.1">
    <property type="nucleotide sequence ID" value="XM_024851897.1"/>
</dbReference>
<dbReference type="PANTHER" id="PTHR23023">
    <property type="entry name" value="DIMETHYLANILINE MONOOXYGENASE"/>
    <property type="match status" value="1"/>
</dbReference>
<dbReference type="GO" id="GO:0016491">
    <property type="term" value="F:oxidoreductase activity"/>
    <property type="evidence" value="ECO:0007669"/>
    <property type="project" value="UniProtKB-KW"/>
</dbReference>